<name>A0A835BID8_9POAL</name>
<sequence length="315" mass="33304">MTWPTSAAVELAIDPPNNLNKEGPYCCFHPREVVGPCPPRRQHNTSSSRATSSISFPKVFDSSRGHTTAPKPATPTTTPPPQAIPAGGGGGGARDEAGPVAQAGGGPAAAARALEKKKKKKSPDAGKKHSKAAARGSSRGWIRTLTSRRLEHHADQAWYFCGQWSSDRMSAVPPALNALHRSLFAHDAAASKKSKTSAAAAARGDPGRALRALVTRALTVRRTSPLDLPHLLLASPAAVHLSRPTSRHAWHILTLGLGTRNFKAAVFVFESAAMKLAMRLPLGDVVGRRLIHAAPGALQDLLRRASGLQQSAKPH</sequence>
<keyword evidence="4" id="KW-1185">Reference proteome</keyword>
<feature type="compositionally biased region" description="Low complexity" evidence="1">
    <location>
        <begin position="46"/>
        <end position="55"/>
    </location>
</feature>
<reference evidence="3" key="1">
    <citation type="submission" date="2020-07" db="EMBL/GenBank/DDBJ databases">
        <title>Genome sequence and genetic diversity analysis of an under-domesticated orphan crop, white fonio (Digitaria exilis).</title>
        <authorList>
            <person name="Bennetzen J.L."/>
            <person name="Chen S."/>
            <person name="Ma X."/>
            <person name="Wang X."/>
            <person name="Yssel A.E.J."/>
            <person name="Chaluvadi S.R."/>
            <person name="Johnson M."/>
            <person name="Gangashetty P."/>
            <person name="Hamidou F."/>
            <person name="Sanogo M.D."/>
            <person name="Zwaenepoel A."/>
            <person name="Wallace J."/>
            <person name="Van De Peer Y."/>
            <person name="Van Deynze A."/>
        </authorList>
    </citation>
    <scope>NUCLEOTIDE SEQUENCE</scope>
    <source>
        <tissue evidence="3">Leaves</tissue>
    </source>
</reference>
<evidence type="ECO:0000313" key="4">
    <source>
        <dbReference type="Proteomes" id="UP000636709"/>
    </source>
</evidence>
<dbReference type="InterPro" id="IPR057173">
    <property type="entry name" value="DUF7851"/>
</dbReference>
<accession>A0A835BID8</accession>
<evidence type="ECO:0000259" key="2">
    <source>
        <dbReference type="Pfam" id="PF25236"/>
    </source>
</evidence>
<feature type="region of interest" description="Disordered" evidence="1">
    <location>
        <begin position="35"/>
        <end position="140"/>
    </location>
</feature>
<dbReference type="Proteomes" id="UP000636709">
    <property type="component" value="Unassembled WGS sequence"/>
</dbReference>
<evidence type="ECO:0000313" key="3">
    <source>
        <dbReference type="EMBL" id="KAF8698083.1"/>
    </source>
</evidence>
<comment type="caution">
    <text evidence="3">The sequence shown here is derived from an EMBL/GenBank/DDBJ whole genome shotgun (WGS) entry which is preliminary data.</text>
</comment>
<dbReference type="PANTHER" id="PTHR36375">
    <property type="entry name" value="OS05G0459300 PROTEIN"/>
    <property type="match status" value="1"/>
</dbReference>
<feature type="compositionally biased region" description="Low complexity" evidence="1">
    <location>
        <begin position="98"/>
        <end position="112"/>
    </location>
</feature>
<dbReference type="PANTHER" id="PTHR36375:SF2">
    <property type="entry name" value="EXPRESSED PROTEIN"/>
    <property type="match status" value="1"/>
</dbReference>
<dbReference type="EMBL" id="JACEFO010001866">
    <property type="protein sequence ID" value="KAF8698083.1"/>
    <property type="molecule type" value="Genomic_DNA"/>
</dbReference>
<feature type="domain" description="DUF7851" evidence="2">
    <location>
        <begin position="213"/>
        <end position="296"/>
    </location>
</feature>
<proteinExistence type="predicted"/>
<evidence type="ECO:0000256" key="1">
    <source>
        <dbReference type="SAM" id="MobiDB-lite"/>
    </source>
</evidence>
<dbReference type="Pfam" id="PF25236">
    <property type="entry name" value="DUF7851"/>
    <property type="match status" value="1"/>
</dbReference>
<protein>
    <recommendedName>
        <fullName evidence="2">DUF7851 domain-containing protein</fullName>
    </recommendedName>
</protein>
<gene>
    <name evidence="3" type="ORF">HU200_035596</name>
</gene>
<organism evidence="3 4">
    <name type="scientific">Digitaria exilis</name>
    <dbReference type="NCBI Taxonomy" id="1010633"/>
    <lineage>
        <taxon>Eukaryota</taxon>
        <taxon>Viridiplantae</taxon>
        <taxon>Streptophyta</taxon>
        <taxon>Embryophyta</taxon>
        <taxon>Tracheophyta</taxon>
        <taxon>Spermatophyta</taxon>
        <taxon>Magnoliopsida</taxon>
        <taxon>Liliopsida</taxon>
        <taxon>Poales</taxon>
        <taxon>Poaceae</taxon>
        <taxon>PACMAD clade</taxon>
        <taxon>Panicoideae</taxon>
        <taxon>Panicodae</taxon>
        <taxon>Paniceae</taxon>
        <taxon>Anthephorinae</taxon>
        <taxon>Digitaria</taxon>
    </lineage>
</organism>
<feature type="compositionally biased region" description="Low complexity" evidence="1">
    <location>
        <begin position="65"/>
        <end position="76"/>
    </location>
</feature>
<dbReference type="AlphaFoldDB" id="A0A835BID8"/>